<protein>
    <recommendedName>
        <fullName evidence="2">CN hydrolase domain-containing protein</fullName>
    </recommendedName>
</protein>
<gene>
    <name evidence="3" type="ORF">GPECTOR_6g601</name>
</gene>
<dbReference type="OrthoDB" id="412018at2759"/>
<dbReference type="PROSITE" id="PS50263">
    <property type="entry name" value="CN_HYDROLASE"/>
    <property type="match status" value="1"/>
</dbReference>
<organism evidence="3 4">
    <name type="scientific">Gonium pectorale</name>
    <name type="common">Green alga</name>
    <dbReference type="NCBI Taxonomy" id="33097"/>
    <lineage>
        <taxon>Eukaryota</taxon>
        <taxon>Viridiplantae</taxon>
        <taxon>Chlorophyta</taxon>
        <taxon>core chlorophytes</taxon>
        <taxon>Chlorophyceae</taxon>
        <taxon>CS clade</taxon>
        <taxon>Chlamydomonadales</taxon>
        <taxon>Volvocaceae</taxon>
        <taxon>Gonium</taxon>
    </lineage>
</organism>
<dbReference type="SUPFAM" id="SSF56317">
    <property type="entry name" value="Carbon-nitrogen hydrolase"/>
    <property type="match status" value="1"/>
</dbReference>
<proteinExistence type="predicted"/>
<dbReference type="PANTHER" id="PTHR43674">
    <property type="entry name" value="NITRILASE C965.09-RELATED"/>
    <property type="match status" value="1"/>
</dbReference>
<dbReference type="STRING" id="33097.A0A150GV65"/>
<evidence type="ECO:0000259" key="2">
    <source>
        <dbReference type="PROSITE" id="PS50263"/>
    </source>
</evidence>
<keyword evidence="4" id="KW-1185">Reference proteome</keyword>
<evidence type="ECO:0000313" key="4">
    <source>
        <dbReference type="Proteomes" id="UP000075714"/>
    </source>
</evidence>
<accession>A0A150GV65</accession>
<reference evidence="4" key="1">
    <citation type="journal article" date="2016" name="Nat. Commun.">
        <title>The Gonium pectorale genome demonstrates co-option of cell cycle regulation during the evolution of multicellularity.</title>
        <authorList>
            <person name="Hanschen E.R."/>
            <person name="Marriage T.N."/>
            <person name="Ferris P.J."/>
            <person name="Hamaji T."/>
            <person name="Toyoda A."/>
            <person name="Fujiyama A."/>
            <person name="Neme R."/>
            <person name="Noguchi H."/>
            <person name="Minakuchi Y."/>
            <person name="Suzuki M."/>
            <person name="Kawai-Toyooka H."/>
            <person name="Smith D.R."/>
            <person name="Sparks H."/>
            <person name="Anderson J."/>
            <person name="Bakaric R."/>
            <person name="Luria V."/>
            <person name="Karger A."/>
            <person name="Kirschner M.W."/>
            <person name="Durand P.M."/>
            <person name="Michod R.E."/>
            <person name="Nozaki H."/>
            <person name="Olson B.J."/>
        </authorList>
    </citation>
    <scope>NUCLEOTIDE SEQUENCE [LARGE SCALE GENOMIC DNA]</scope>
    <source>
        <strain evidence="4">NIES-2863</strain>
    </source>
</reference>
<sequence>MSPGDTGFNVYDTACGKIGIAICWDQWFPESARCLALQGAEVLLYPTAIGDEPHDPTNDSYPQWMRVQQGHAGANLVPLVAANRVGREQVEGGQPVTYYGGSFIAGHQGQVLAQVGASQLQHGHFDPAPQLVEGFVTARLALDEMASSRVAWGVFRDRRPDLYGPLLTLAGGKPPVRM</sequence>
<dbReference type="GO" id="GO:0050126">
    <property type="term" value="F:N-carbamoylputrescine amidase activity"/>
    <property type="evidence" value="ECO:0007669"/>
    <property type="project" value="TreeGrafter"/>
</dbReference>
<evidence type="ECO:0000313" key="3">
    <source>
        <dbReference type="EMBL" id="KXZ53684.1"/>
    </source>
</evidence>
<dbReference type="AlphaFoldDB" id="A0A150GV65"/>
<dbReference type="InterPro" id="IPR036526">
    <property type="entry name" value="C-N_Hydrolase_sf"/>
</dbReference>
<feature type="domain" description="CN hydrolase" evidence="2">
    <location>
        <begin position="1"/>
        <end position="142"/>
    </location>
</feature>
<keyword evidence="1" id="KW-0378">Hydrolase</keyword>
<name>A0A150GV65_GONPE</name>
<dbReference type="InterPro" id="IPR003010">
    <property type="entry name" value="C-N_Hydrolase"/>
</dbReference>
<evidence type="ECO:0000256" key="1">
    <source>
        <dbReference type="ARBA" id="ARBA00022801"/>
    </source>
</evidence>
<dbReference type="PANTHER" id="PTHR43674:SF2">
    <property type="entry name" value="BETA-UREIDOPROPIONASE"/>
    <property type="match status" value="1"/>
</dbReference>
<dbReference type="GO" id="GO:0033388">
    <property type="term" value="P:putrescine biosynthetic process from arginine"/>
    <property type="evidence" value="ECO:0007669"/>
    <property type="project" value="TreeGrafter"/>
</dbReference>
<dbReference type="InterPro" id="IPR050345">
    <property type="entry name" value="Aliph_Amidase/BUP"/>
</dbReference>
<dbReference type="Pfam" id="PF00795">
    <property type="entry name" value="CN_hydrolase"/>
    <property type="match status" value="1"/>
</dbReference>
<comment type="caution">
    <text evidence="3">The sequence shown here is derived from an EMBL/GenBank/DDBJ whole genome shotgun (WGS) entry which is preliminary data.</text>
</comment>
<dbReference type="EMBL" id="LSYV01000007">
    <property type="protein sequence ID" value="KXZ53684.1"/>
    <property type="molecule type" value="Genomic_DNA"/>
</dbReference>
<dbReference type="Proteomes" id="UP000075714">
    <property type="component" value="Unassembled WGS sequence"/>
</dbReference>
<dbReference type="Gene3D" id="3.60.110.10">
    <property type="entry name" value="Carbon-nitrogen hydrolase"/>
    <property type="match status" value="1"/>
</dbReference>